<proteinExistence type="predicted"/>
<reference evidence="7 8" key="1">
    <citation type="submission" date="2025-04" db="UniProtKB">
        <authorList>
            <consortium name="RefSeq"/>
        </authorList>
    </citation>
    <scope>IDENTIFICATION</scope>
</reference>
<dbReference type="Proteomes" id="UP000504632">
    <property type="component" value="Chromosome 4"/>
</dbReference>
<dbReference type="RefSeq" id="XP_030627757.1">
    <property type="nucleotide sequence ID" value="XM_030771897.1"/>
</dbReference>
<dbReference type="InterPro" id="IPR036322">
    <property type="entry name" value="WD40_repeat_dom_sf"/>
</dbReference>
<evidence type="ECO:0000256" key="3">
    <source>
        <dbReference type="ARBA" id="ARBA00022737"/>
    </source>
</evidence>
<evidence type="ECO:0000256" key="1">
    <source>
        <dbReference type="ARBA" id="ARBA00021125"/>
    </source>
</evidence>
<organism evidence="6 7">
    <name type="scientific">Chanos chanos</name>
    <name type="common">Milkfish</name>
    <name type="synonym">Mugil chanos</name>
    <dbReference type="NCBI Taxonomy" id="29144"/>
    <lineage>
        <taxon>Eukaryota</taxon>
        <taxon>Metazoa</taxon>
        <taxon>Chordata</taxon>
        <taxon>Craniata</taxon>
        <taxon>Vertebrata</taxon>
        <taxon>Euteleostomi</taxon>
        <taxon>Actinopterygii</taxon>
        <taxon>Neopterygii</taxon>
        <taxon>Teleostei</taxon>
        <taxon>Ostariophysi</taxon>
        <taxon>Gonorynchiformes</taxon>
        <taxon>Chanidae</taxon>
        <taxon>Chanos</taxon>
    </lineage>
</organism>
<name>A0A6J2V7J6_CHACN</name>
<dbReference type="Pfam" id="PF00400">
    <property type="entry name" value="WD40"/>
    <property type="match status" value="3"/>
</dbReference>
<evidence type="ECO:0000256" key="5">
    <source>
        <dbReference type="SAM" id="MobiDB-lite"/>
    </source>
</evidence>
<dbReference type="PROSITE" id="PS50082">
    <property type="entry name" value="WD_REPEATS_2"/>
    <property type="match status" value="3"/>
</dbReference>
<evidence type="ECO:0000313" key="8">
    <source>
        <dbReference type="RefSeq" id="XP_030627758.1"/>
    </source>
</evidence>
<dbReference type="OrthoDB" id="25131at2759"/>
<dbReference type="PANTHER" id="PTHR22889">
    <property type="entry name" value="WD REPEAT-CONTAINING PROTEIN 89"/>
    <property type="match status" value="1"/>
</dbReference>
<feature type="compositionally biased region" description="Basic residues" evidence="5">
    <location>
        <begin position="374"/>
        <end position="389"/>
    </location>
</feature>
<protein>
    <recommendedName>
        <fullName evidence="1">WD repeat-containing protein 89</fullName>
    </recommendedName>
</protein>
<gene>
    <name evidence="7 8" type="primary">wdr89</name>
</gene>
<dbReference type="CTD" id="112840"/>
<sequence>METLEDTFKALSIARRLQHDDPTYILDLAFPANSQAEVVAVCCSDRSVRLYTANTLCLQREYQGHTGALCGVRFAHNSSDLLFSGSADGTLRCWDVRQPCSEAVQVFQSDPAHSYCSFDASCSDTVLCAGTEKVNEDSFLVFWDARMVRNGEESLKKDGLLGVYSESHSDDITSVCFHPRQADRLATGATDGLVNVFDLSQGSEDDALFTTCNSDSSVSSICWAGKDLQQLLCLSHDEGLHLWDVGQLDSTDPLTLLSANDARTLAALPEGKSLDYFIGGTWLEDGGHLLVAGGTNDGELHLLDCSGSGLRLIRSLVGGHSATVRCSHWSPVRSTLFTGGEDGLLLQWRPDAEDAGEGKRDMLKTISAMQLKSRSYRHHPTKREKKQQA</sequence>
<dbReference type="GeneID" id="115810003"/>
<dbReference type="SUPFAM" id="SSF50978">
    <property type="entry name" value="WD40 repeat-like"/>
    <property type="match status" value="1"/>
</dbReference>
<dbReference type="AlphaFoldDB" id="A0A6J2V7J6"/>
<feature type="repeat" description="WD" evidence="4">
    <location>
        <begin position="62"/>
        <end position="97"/>
    </location>
</feature>
<keyword evidence="2 4" id="KW-0853">WD repeat</keyword>
<accession>A0A6J2V7J6</accession>
<dbReference type="InterPro" id="IPR039328">
    <property type="entry name" value="WDR89"/>
</dbReference>
<feature type="region of interest" description="Disordered" evidence="5">
    <location>
        <begin position="370"/>
        <end position="389"/>
    </location>
</feature>
<dbReference type="InterPro" id="IPR015943">
    <property type="entry name" value="WD40/YVTN_repeat-like_dom_sf"/>
</dbReference>
<evidence type="ECO:0000313" key="6">
    <source>
        <dbReference type="Proteomes" id="UP000504632"/>
    </source>
</evidence>
<dbReference type="InterPro" id="IPR001680">
    <property type="entry name" value="WD40_rpt"/>
</dbReference>
<dbReference type="PANTHER" id="PTHR22889:SF0">
    <property type="entry name" value="WD REPEAT-CONTAINING PROTEIN 89"/>
    <property type="match status" value="1"/>
</dbReference>
<evidence type="ECO:0000256" key="2">
    <source>
        <dbReference type="ARBA" id="ARBA00022574"/>
    </source>
</evidence>
<dbReference type="SMART" id="SM00320">
    <property type="entry name" value="WD40"/>
    <property type="match status" value="6"/>
</dbReference>
<evidence type="ECO:0000313" key="7">
    <source>
        <dbReference type="RefSeq" id="XP_030627757.1"/>
    </source>
</evidence>
<keyword evidence="3" id="KW-0677">Repeat</keyword>
<keyword evidence="6" id="KW-1185">Reference proteome</keyword>
<dbReference type="PROSITE" id="PS50294">
    <property type="entry name" value="WD_REPEATS_REGION"/>
    <property type="match status" value="1"/>
</dbReference>
<feature type="repeat" description="WD" evidence="4">
    <location>
        <begin position="165"/>
        <end position="207"/>
    </location>
</feature>
<feature type="repeat" description="WD" evidence="4">
    <location>
        <begin position="317"/>
        <end position="348"/>
    </location>
</feature>
<dbReference type="Gene3D" id="2.130.10.10">
    <property type="entry name" value="YVTN repeat-like/Quinoprotein amine dehydrogenase"/>
    <property type="match status" value="2"/>
</dbReference>
<dbReference type="RefSeq" id="XP_030627758.1">
    <property type="nucleotide sequence ID" value="XM_030771898.1"/>
</dbReference>
<evidence type="ECO:0000256" key="4">
    <source>
        <dbReference type="PROSITE-ProRule" id="PRU00221"/>
    </source>
</evidence>